<dbReference type="AlphaFoldDB" id="A0A6P9ET51"/>
<evidence type="ECO:0000256" key="1">
    <source>
        <dbReference type="SAM" id="MobiDB-lite"/>
    </source>
</evidence>
<dbReference type="RefSeq" id="XP_035550396.1">
    <property type="nucleotide sequence ID" value="XM_035694503.1"/>
</dbReference>
<protein>
    <submittedName>
        <fullName evidence="4 5">Uncharacterized protein LOC118349558 isoform X1</fullName>
    </submittedName>
</protein>
<accession>A0A6P9ET51</accession>
<proteinExistence type="predicted"/>
<name>A0A6P9ET51_JUGRE</name>
<feature type="domain" description="Putative plant transposon protein" evidence="2">
    <location>
        <begin position="9"/>
        <end position="145"/>
    </location>
</feature>
<dbReference type="KEGG" id="jre:118349558"/>
<dbReference type="OrthoDB" id="1559178at2759"/>
<feature type="region of interest" description="Disordered" evidence="1">
    <location>
        <begin position="182"/>
        <end position="217"/>
    </location>
</feature>
<evidence type="ECO:0000313" key="3">
    <source>
        <dbReference type="Proteomes" id="UP000235220"/>
    </source>
</evidence>
<dbReference type="InterPro" id="IPR046796">
    <property type="entry name" value="Transposase_32_dom"/>
</dbReference>
<sequence>MAPDGSFDVTFRNIQIQVSPGMLADLLNAPRVTEAPYPYASTSGPSNPAIYAKLCGDEWAWDGRTPIPTKKFTPDYLLLIRVVLTNLYSTNHHSDVDLDRATLLYALINDVPIDLGSHLCKVILETHQSKKTRSGLPFVSLVTRIAFFHSVPIPETELRIPLKTPIGRQTIQLSRAHIRRWPFDDEDPAPSSHPSRAMPSGSQPSSSRPSTLAPEPNQSGIQMVLDCLSRIQTRLDHIDSRIDSRLDHIVAGLEQHRPDANH</sequence>
<feature type="compositionally biased region" description="Low complexity" evidence="1">
    <location>
        <begin position="199"/>
        <end position="210"/>
    </location>
</feature>
<dbReference type="GeneID" id="118349558"/>
<dbReference type="Proteomes" id="UP000235220">
    <property type="component" value="Chromosome 1"/>
</dbReference>
<organism evidence="3 5">
    <name type="scientific">Juglans regia</name>
    <name type="common">English walnut</name>
    <dbReference type="NCBI Taxonomy" id="51240"/>
    <lineage>
        <taxon>Eukaryota</taxon>
        <taxon>Viridiplantae</taxon>
        <taxon>Streptophyta</taxon>
        <taxon>Embryophyta</taxon>
        <taxon>Tracheophyta</taxon>
        <taxon>Spermatophyta</taxon>
        <taxon>Magnoliopsida</taxon>
        <taxon>eudicotyledons</taxon>
        <taxon>Gunneridae</taxon>
        <taxon>Pentapetalae</taxon>
        <taxon>rosids</taxon>
        <taxon>fabids</taxon>
        <taxon>Fagales</taxon>
        <taxon>Juglandaceae</taxon>
        <taxon>Juglans</taxon>
    </lineage>
</organism>
<evidence type="ECO:0000313" key="4">
    <source>
        <dbReference type="RefSeq" id="XP_035550393.1"/>
    </source>
</evidence>
<evidence type="ECO:0000259" key="2">
    <source>
        <dbReference type="Pfam" id="PF20167"/>
    </source>
</evidence>
<gene>
    <name evidence="4 5" type="primary">LOC118349558</name>
</gene>
<dbReference type="Pfam" id="PF20167">
    <property type="entry name" value="Transposase_32"/>
    <property type="match status" value="1"/>
</dbReference>
<dbReference type="RefSeq" id="XP_035550393.1">
    <property type="nucleotide sequence ID" value="XM_035694500.1"/>
</dbReference>
<reference evidence="4 5" key="1">
    <citation type="submission" date="2025-04" db="UniProtKB">
        <authorList>
            <consortium name="RefSeq"/>
        </authorList>
    </citation>
    <scope>IDENTIFICATION</scope>
    <source>
        <tissue evidence="4 5">Leaves</tissue>
    </source>
</reference>
<keyword evidence="3" id="KW-1185">Reference proteome</keyword>
<evidence type="ECO:0000313" key="5">
    <source>
        <dbReference type="RefSeq" id="XP_035550396.1"/>
    </source>
</evidence>